<dbReference type="InterPro" id="IPR041494">
    <property type="entry name" value="PIN7"/>
</dbReference>
<dbReference type="Pfam" id="PF18475">
    <property type="entry name" value="PIN7"/>
    <property type="match status" value="1"/>
</dbReference>
<dbReference type="EMBL" id="PYNF01000002">
    <property type="protein sequence ID" value="PSV00999.1"/>
    <property type="molecule type" value="Genomic_DNA"/>
</dbReference>
<organism evidence="2 3">
    <name type="scientific">Photobacterium kishitanii</name>
    <dbReference type="NCBI Taxonomy" id="318456"/>
    <lineage>
        <taxon>Bacteria</taxon>
        <taxon>Pseudomonadati</taxon>
        <taxon>Pseudomonadota</taxon>
        <taxon>Gammaproteobacteria</taxon>
        <taxon>Vibrionales</taxon>
        <taxon>Vibrionaceae</taxon>
        <taxon>Photobacterium</taxon>
    </lineage>
</organism>
<name>A0A2T3KMH3_9GAMM</name>
<comment type="caution">
    <text evidence="2">The sequence shown here is derived from an EMBL/GenBank/DDBJ whole genome shotgun (WGS) entry which is preliminary data.</text>
</comment>
<protein>
    <recommendedName>
        <fullName evidence="1">PIN-like domain-containing protein</fullName>
    </recommendedName>
</protein>
<dbReference type="RefSeq" id="WP_107288727.1">
    <property type="nucleotide sequence ID" value="NZ_PYNF01000002.1"/>
</dbReference>
<feature type="domain" description="PIN-like" evidence="1">
    <location>
        <begin position="101"/>
        <end position="201"/>
    </location>
</feature>
<evidence type="ECO:0000313" key="3">
    <source>
        <dbReference type="Proteomes" id="UP000241426"/>
    </source>
</evidence>
<evidence type="ECO:0000313" key="2">
    <source>
        <dbReference type="EMBL" id="PSV00999.1"/>
    </source>
</evidence>
<accession>A0A2T3KMH3</accession>
<proteinExistence type="predicted"/>
<dbReference type="Proteomes" id="UP000241426">
    <property type="component" value="Unassembled WGS sequence"/>
</dbReference>
<dbReference type="AlphaFoldDB" id="A0A2T3KMH3"/>
<evidence type="ECO:0000259" key="1">
    <source>
        <dbReference type="Pfam" id="PF18475"/>
    </source>
</evidence>
<gene>
    <name evidence="2" type="ORF">C9J27_02945</name>
</gene>
<sequence length="382" mass="43580">MDSLKSSNSVGEYIVKSLFNSDLSEKNIYSLASKLDIGCDVLALLIKDDIDLTIDLALKFEVITEIPAEEWIRKGNEVSIQKHREKKGISRDKTAAITHFFIDGENVQPSDFDEVKDMDGTKVWFLGNINDRIKTTVFERFLMSNIDAEVINLTRRARNALDFHITYLLGKITAQQPRAKFYIISRDAGYDPLIKYISDDGFKIKRITTFSEVNTTKAKVSQERLKIKKITTFSEVNTTKAKVPQKIITKEMIDRATHEALKFIKISADYDTLPKTPAPLCKAIKSIESIKIPEMKVYGRLRKLGIITKNEDYTLKYNFARVNYHLQWAEQCAGTFALSEGIDSPRVVTNNTEQKVPVSKIKSRLDIMPSKYKTKQMLSQQS</sequence>
<reference evidence="2 3" key="1">
    <citation type="submission" date="2018-01" db="EMBL/GenBank/DDBJ databases">
        <title>Whole genome sequencing of Histamine producing bacteria.</title>
        <authorList>
            <person name="Butler K."/>
        </authorList>
    </citation>
    <scope>NUCLEOTIDE SEQUENCE [LARGE SCALE GENOMIC DNA]</scope>
    <source>
        <strain evidence="2 3">FS-7.2</strain>
    </source>
</reference>